<dbReference type="Pfam" id="PF02519">
    <property type="entry name" value="Auxin_inducible"/>
    <property type="match status" value="1"/>
</dbReference>
<dbReference type="PANTHER" id="PTHR31929">
    <property type="entry name" value="SAUR-LIKE AUXIN-RESPONSIVE PROTEIN FAMILY-RELATED"/>
    <property type="match status" value="1"/>
</dbReference>
<dbReference type="GO" id="GO:0009733">
    <property type="term" value="P:response to auxin"/>
    <property type="evidence" value="ECO:0007669"/>
    <property type="project" value="InterPro"/>
</dbReference>
<feature type="non-terminal residue" evidence="2">
    <location>
        <position position="73"/>
    </location>
</feature>
<dbReference type="AlphaFoldDB" id="A0A0B2Q1R7"/>
<evidence type="ECO:0000256" key="1">
    <source>
        <dbReference type="ARBA" id="ARBA00006974"/>
    </source>
</evidence>
<proteinExistence type="inferred from homology"/>
<gene>
    <name evidence="2" type="ORF">glysoja_044176</name>
</gene>
<name>A0A0B2Q1R7_GLYSO</name>
<dbReference type="InterPro" id="IPR003676">
    <property type="entry name" value="SAUR_fam"/>
</dbReference>
<protein>
    <submittedName>
        <fullName evidence="2">Auxin-induced protein 15A</fullName>
    </submittedName>
</protein>
<reference evidence="2" key="1">
    <citation type="submission" date="2014-07" db="EMBL/GenBank/DDBJ databases">
        <title>Identification of a novel salt tolerance gene in wild soybean by whole-genome sequencing.</title>
        <authorList>
            <person name="Lam H.-M."/>
            <person name="Qi X."/>
            <person name="Li M.-W."/>
            <person name="Liu X."/>
            <person name="Xie M."/>
            <person name="Ni M."/>
            <person name="Xu X."/>
        </authorList>
    </citation>
    <scope>NUCLEOTIDE SEQUENCE [LARGE SCALE GENOMIC DNA]</scope>
    <source>
        <tissue evidence="2">Root</tissue>
    </source>
</reference>
<sequence length="73" mass="8366">KKKIPPCLTNQISTIALWVCIQYDYLKLYVGEKKKQFVIPMYGLKQISFKDLLSQAEQEFGYNNHAMGGLAIP</sequence>
<evidence type="ECO:0000313" key="2">
    <source>
        <dbReference type="EMBL" id="KHN13727.1"/>
    </source>
</evidence>
<feature type="non-terminal residue" evidence="2">
    <location>
        <position position="1"/>
    </location>
</feature>
<organism evidence="2">
    <name type="scientific">Glycine soja</name>
    <name type="common">Wild soybean</name>
    <dbReference type="NCBI Taxonomy" id="3848"/>
    <lineage>
        <taxon>Eukaryota</taxon>
        <taxon>Viridiplantae</taxon>
        <taxon>Streptophyta</taxon>
        <taxon>Embryophyta</taxon>
        <taxon>Tracheophyta</taxon>
        <taxon>Spermatophyta</taxon>
        <taxon>Magnoliopsida</taxon>
        <taxon>eudicotyledons</taxon>
        <taxon>Gunneridae</taxon>
        <taxon>Pentapetalae</taxon>
        <taxon>rosids</taxon>
        <taxon>fabids</taxon>
        <taxon>Fabales</taxon>
        <taxon>Fabaceae</taxon>
        <taxon>Papilionoideae</taxon>
        <taxon>50 kb inversion clade</taxon>
        <taxon>NPAAA clade</taxon>
        <taxon>indigoferoid/millettioid clade</taxon>
        <taxon>Phaseoleae</taxon>
        <taxon>Glycine</taxon>
        <taxon>Glycine subgen. Soja</taxon>
    </lineage>
</organism>
<dbReference type="EMBL" id="KN662312">
    <property type="protein sequence ID" value="KHN13727.1"/>
    <property type="molecule type" value="Genomic_DNA"/>
</dbReference>
<accession>A0A0B2Q1R7</accession>
<dbReference type="Proteomes" id="UP000053555">
    <property type="component" value="Unassembled WGS sequence"/>
</dbReference>
<comment type="similarity">
    <text evidence="1">Belongs to the ARG7 family.</text>
</comment>